<dbReference type="GO" id="GO:0016342">
    <property type="term" value="C:catenin complex"/>
    <property type="evidence" value="ECO:0007669"/>
    <property type="project" value="TreeGrafter"/>
</dbReference>
<organism evidence="8 9">
    <name type="scientific">Brachionus plicatilis</name>
    <name type="common">Marine rotifer</name>
    <name type="synonym">Brachionus muelleri</name>
    <dbReference type="NCBI Taxonomy" id="10195"/>
    <lineage>
        <taxon>Eukaryota</taxon>
        <taxon>Metazoa</taxon>
        <taxon>Spiralia</taxon>
        <taxon>Gnathifera</taxon>
        <taxon>Rotifera</taxon>
        <taxon>Eurotatoria</taxon>
        <taxon>Monogononta</taxon>
        <taxon>Pseudotrocha</taxon>
        <taxon>Ploima</taxon>
        <taxon>Brachionidae</taxon>
        <taxon>Brachionus</taxon>
    </lineage>
</organism>
<dbReference type="PRINTS" id="PR00205">
    <property type="entry name" value="CADHERIN"/>
</dbReference>
<evidence type="ECO:0000256" key="5">
    <source>
        <dbReference type="PROSITE-ProRule" id="PRU00043"/>
    </source>
</evidence>
<dbReference type="InterPro" id="IPR039808">
    <property type="entry name" value="Cadherin"/>
</dbReference>
<comment type="subcellular location">
    <subcellularLocation>
        <location evidence="1">Membrane</location>
    </subcellularLocation>
</comment>
<evidence type="ECO:0000313" key="9">
    <source>
        <dbReference type="Proteomes" id="UP000276133"/>
    </source>
</evidence>
<dbReference type="GO" id="GO:0045296">
    <property type="term" value="F:cadherin binding"/>
    <property type="evidence" value="ECO:0007669"/>
    <property type="project" value="TreeGrafter"/>
</dbReference>
<keyword evidence="6" id="KW-0732">Signal</keyword>
<evidence type="ECO:0000256" key="6">
    <source>
        <dbReference type="SAM" id="SignalP"/>
    </source>
</evidence>
<dbReference type="GO" id="GO:0007043">
    <property type="term" value="P:cell-cell junction assembly"/>
    <property type="evidence" value="ECO:0007669"/>
    <property type="project" value="TreeGrafter"/>
</dbReference>
<gene>
    <name evidence="8" type="ORF">BpHYR1_022021</name>
</gene>
<dbReference type="GO" id="GO:0005509">
    <property type="term" value="F:calcium ion binding"/>
    <property type="evidence" value="ECO:0007669"/>
    <property type="project" value="UniProtKB-UniRule"/>
</dbReference>
<dbReference type="GO" id="GO:0016339">
    <property type="term" value="P:calcium-dependent cell-cell adhesion via plasma membrane cell adhesion molecules"/>
    <property type="evidence" value="ECO:0007669"/>
    <property type="project" value="TreeGrafter"/>
</dbReference>
<dbReference type="GO" id="GO:0016477">
    <property type="term" value="P:cell migration"/>
    <property type="evidence" value="ECO:0007669"/>
    <property type="project" value="TreeGrafter"/>
</dbReference>
<evidence type="ECO:0000256" key="1">
    <source>
        <dbReference type="ARBA" id="ARBA00004370"/>
    </source>
</evidence>
<dbReference type="PANTHER" id="PTHR24027:SF411">
    <property type="entry name" value="CADHERIN DOMAIN-CONTAINING PROTEIN"/>
    <property type="match status" value="1"/>
</dbReference>
<dbReference type="SMART" id="SM00112">
    <property type="entry name" value="CA"/>
    <property type="match status" value="2"/>
</dbReference>
<evidence type="ECO:0000259" key="7">
    <source>
        <dbReference type="PROSITE" id="PS50268"/>
    </source>
</evidence>
<evidence type="ECO:0000256" key="4">
    <source>
        <dbReference type="ARBA" id="ARBA00023136"/>
    </source>
</evidence>
<dbReference type="CDD" id="cd11304">
    <property type="entry name" value="Cadherin_repeat"/>
    <property type="match status" value="2"/>
</dbReference>
<feature type="signal peptide" evidence="6">
    <location>
        <begin position="1"/>
        <end position="23"/>
    </location>
</feature>
<dbReference type="GO" id="GO:0007156">
    <property type="term" value="P:homophilic cell adhesion via plasma membrane adhesion molecules"/>
    <property type="evidence" value="ECO:0007669"/>
    <property type="project" value="InterPro"/>
</dbReference>
<dbReference type="Gene3D" id="2.60.40.60">
    <property type="entry name" value="Cadherins"/>
    <property type="match status" value="3"/>
</dbReference>
<dbReference type="GO" id="GO:0034332">
    <property type="term" value="P:adherens junction organization"/>
    <property type="evidence" value="ECO:0007669"/>
    <property type="project" value="TreeGrafter"/>
</dbReference>
<sequence length="301" mass="34976">MIINKVKLTFVIFFLLAKNTISGQNQAPRFDPPLQSNYFFAEYNATKPGDLLFWLNATDTDDTDLEFGIDGSSTSKQLSIKKVDGKSAIVMAKEKFDREVKEKYENIVFYVKDKPGNKVYQSVRFIILDIDDNPPIFKNTPYKIDVFENQTVDTIIFDRIEAFDADGPIYNKFYFTLDENEFFYLDKTSHVRSGIYSTKLILKKNLDYEKNTNYVLKLNAIGENSVFRTTVEMLVTVKDIPNRKPIFSQSPYYVRIEEEMDIGDFVLKVIARDGDSGINNHCEYQIIGRTEKEIKKYLKEF</sequence>
<dbReference type="GO" id="GO:0005912">
    <property type="term" value="C:adherens junction"/>
    <property type="evidence" value="ECO:0007669"/>
    <property type="project" value="TreeGrafter"/>
</dbReference>
<dbReference type="InterPro" id="IPR015919">
    <property type="entry name" value="Cadherin-like_sf"/>
</dbReference>
<dbReference type="STRING" id="10195.A0A3M7PNM1"/>
<dbReference type="PANTHER" id="PTHR24027">
    <property type="entry name" value="CADHERIN-23"/>
    <property type="match status" value="1"/>
</dbReference>
<keyword evidence="4" id="KW-0472">Membrane</keyword>
<evidence type="ECO:0000313" key="8">
    <source>
        <dbReference type="EMBL" id="RNA00248.1"/>
    </source>
</evidence>
<dbReference type="GO" id="GO:0008013">
    <property type="term" value="F:beta-catenin binding"/>
    <property type="evidence" value="ECO:0007669"/>
    <property type="project" value="TreeGrafter"/>
</dbReference>
<dbReference type="GO" id="GO:0044331">
    <property type="term" value="P:cell-cell adhesion mediated by cadherin"/>
    <property type="evidence" value="ECO:0007669"/>
    <property type="project" value="TreeGrafter"/>
</dbReference>
<dbReference type="AlphaFoldDB" id="A0A3M7PNM1"/>
<dbReference type="Proteomes" id="UP000276133">
    <property type="component" value="Unassembled WGS sequence"/>
</dbReference>
<name>A0A3M7PNM1_BRAPC</name>
<dbReference type="PROSITE" id="PS50268">
    <property type="entry name" value="CADHERIN_2"/>
    <property type="match status" value="2"/>
</dbReference>
<keyword evidence="9" id="KW-1185">Reference proteome</keyword>
<protein>
    <submittedName>
        <fullName evidence="8">Cadherin-23</fullName>
    </submittedName>
</protein>
<feature type="chain" id="PRO_5018326918" evidence="6">
    <location>
        <begin position="24"/>
        <end position="301"/>
    </location>
</feature>
<reference evidence="8 9" key="1">
    <citation type="journal article" date="2018" name="Sci. Rep.">
        <title>Genomic signatures of local adaptation to the degree of environmental predictability in rotifers.</title>
        <authorList>
            <person name="Franch-Gras L."/>
            <person name="Hahn C."/>
            <person name="Garcia-Roger E.M."/>
            <person name="Carmona M.J."/>
            <person name="Serra M."/>
            <person name="Gomez A."/>
        </authorList>
    </citation>
    <scope>NUCLEOTIDE SEQUENCE [LARGE SCALE GENOMIC DNA]</scope>
    <source>
        <strain evidence="8">HYR1</strain>
    </source>
</reference>
<dbReference type="GO" id="GO:0000902">
    <property type="term" value="P:cell morphogenesis"/>
    <property type="evidence" value="ECO:0007669"/>
    <property type="project" value="TreeGrafter"/>
</dbReference>
<dbReference type="OrthoDB" id="9990384at2759"/>
<proteinExistence type="predicted"/>
<accession>A0A3M7PNM1</accession>
<feature type="domain" description="Cadherin" evidence="7">
    <location>
        <begin position="34"/>
        <end position="137"/>
    </location>
</feature>
<keyword evidence="2" id="KW-0677">Repeat</keyword>
<dbReference type="InterPro" id="IPR002126">
    <property type="entry name" value="Cadherin-like_dom"/>
</dbReference>
<comment type="caution">
    <text evidence="8">The sequence shown here is derived from an EMBL/GenBank/DDBJ whole genome shotgun (WGS) entry which is preliminary data.</text>
</comment>
<keyword evidence="3 5" id="KW-0106">Calcium</keyword>
<dbReference type="SUPFAM" id="SSF49313">
    <property type="entry name" value="Cadherin-like"/>
    <property type="match status" value="3"/>
</dbReference>
<evidence type="ECO:0000256" key="2">
    <source>
        <dbReference type="ARBA" id="ARBA00022737"/>
    </source>
</evidence>
<dbReference type="EMBL" id="REGN01009851">
    <property type="protein sequence ID" value="RNA00248.1"/>
    <property type="molecule type" value="Genomic_DNA"/>
</dbReference>
<evidence type="ECO:0000256" key="3">
    <source>
        <dbReference type="ARBA" id="ARBA00022837"/>
    </source>
</evidence>
<feature type="domain" description="Cadherin" evidence="7">
    <location>
        <begin position="138"/>
        <end position="247"/>
    </location>
</feature>